<protein>
    <recommendedName>
        <fullName evidence="1">SpoVT-AbrB domain-containing protein</fullName>
    </recommendedName>
</protein>
<dbReference type="SUPFAM" id="SSF89447">
    <property type="entry name" value="AbrB/MazE/MraZ-like"/>
    <property type="match status" value="1"/>
</dbReference>
<evidence type="ECO:0000313" key="3">
    <source>
        <dbReference type="Proteomes" id="UP000192391"/>
    </source>
</evidence>
<dbReference type="Pfam" id="PF04014">
    <property type="entry name" value="MazE_antitoxin"/>
    <property type="match status" value="1"/>
</dbReference>
<dbReference type="InterPro" id="IPR011332">
    <property type="entry name" value="Ribosomal_zn-bd"/>
</dbReference>
<proteinExistence type="predicted"/>
<dbReference type="InterPro" id="IPR007159">
    <property type="entry name" value="SpoVT-AbrB_dom"/>
</dbReference>
<accession>A0AAC9QSY8</accession>
<name>A0AAC9QSY8_EUBLI</name>
<gene>
    <name evidence="2" type="ORF">B2M23_05270</name>
</gene>
<reference evidence="3" key="1">
    <citation type="journal article" date="2017" name="Sci. Rep.">
        <title>Determination of the Genome and Primary Transcriptome of Syngas Fermenting Eubacterium limosum ATCC 8486.</title>
        <authorList>
            <person name="Song Y."/>
            <person name="Shin J."/>
            <person name="Jeong Y."/>
            <person name="Jin S."/>
            <person name="Lee J.K."/>
            <person name="Kim D.R."/>
            <person name="Kim S.C."/>
            <person name="Cho S."/>
            <person name="Cho B.K."/>
        </authorList>
    </citation>
    <scope>NUCLEOTIDE SEQUENCE [LARGE SCALE GENOMIC DNA]</scope>
    <source>
        <strain evidence="3">ATCC 8486</strain>
    </source>
</reference>
<dbReference type="AlphaFoldDB" id="A0AAC9QSY8"/>
<evidence type="ECO:0000259" key="1">
    <source>
        <dbReference type="SMART" id="SM00966"/>
    </source>
</evidence>
<evidence type="ECO:0000313" key="2">
    <source>
        <dbReference type="EMBL" id="ARD64986.1"/>
    </source>
</evidence>
<dbReference type="NCBIfam" id="TIGR01439">
    <property type="entry name" value="lp_hng_hel_AbrB"/>
    <property type="match status" value="1"/>
</dbReference>
<dbReference type="Gene3D" id="2.10.260.10">
    <property type="match status" value="1"/>
</dbReference>
<dbReference type="InterPro" id="IPR037914">
    <property type="entry name" value="SpoVT-AbrB_sf"/>
</dbReference>
<dbReference type="Proteomes" id="UP000192391">
    <property type="component" value="Chromosome"/>
</dbReference>
<dbReference type="EMBL" id="CP019962">
    <property type="protein sequence ID" value="ARD64986.1"/>
    <property type="molecule type" value="Genomic_DNA"/>
</dbReference>
<dbReference type="KEGG" id="elim:B2M23_05270"/>
<dbReference type="GO" id="GO:0003677">
    <property type="term" value="F:DNA binding"/>
    <property type="evidence" value="ECO:0007669"/>
    <property type="project" value="InterPro"/>
</dbReference>
<dbReference type="SMART" id="SM00966">
    <property type="entry name" value="SpoVT_AbrB"/>
    <property type="match status" value="1"/>
</dbReference>
<dbReference type="GO" id="GO:0006412">
    <property type="term" value="P:translation"/>
    <property type="evidence" value="ECO:0007669"/>
    <property type="project" value="InterPro"/>
</dbReference>
<feature type="domain" description="SpoVT-AbrB" evidence="1">
    <location>
        <begin position="5"/>
        <end position="48"/>
    </location>
</feature>
<dbReference type="SUPFAM" id="SSF57829">
    <property type="entry name" value="Zn-binding ribosomal proteins"/>
    <property type="match status" value="1"/>
</dbReference>
<organism evidence="2 3">
    <name type="scientific">Eubacterium limosum</name>
    <dbReference type="NCBI Taxonomy" id="1736"/>
    <lineage>
        <taxon>Bacteria</taxon>
        <taxon>Bacillati</taxon>
        <taxon>Bacillota</taxon>
        <taxon>Clostridia</taxon>
        <taxon>Eubacteriales</taxon>
        <taxon>Eubacteriaceae</taxon>
        <taxon>Eubacterium</taxon>
    </lineage>
</organism>
<sequence>MTMHKKVTSKGGLTIPREARAELGLFPGQALDLEIEQDRLVLKKHIKTCRFCGSPEDIRTAMGIDFCRSCGLELADCIYLESGD</sequence>
<dbReference type="RefSeq" id="WP_038352099.1">
    <property type="nucleotide sequence ID" value="NZ_CP019962.1"/>
</dbReference>